<proteinExistence type="predicted"/>
<dbReference type="InterPro" id="IPR028994">
    <property type="entry name" value="Integrin_alpha_N"/>
</dbReference>
<dbReference type="InterPro" id="IPR011519">
    <property type="entry name" value="UnbV_ASPIC"/>
</dbReference>
<evidence type="ECO:0000259" key="2">
    <source>
        <dbReference type="Pfam" id="PF07593"/>
    </source>
</evidence>
<evidence type="ECO:0000313" key="4">
    <source>
        <dbReference type="Proteomes" id="UP000617628"/>
    </source>
</evidence>
<evidence type="ECO:0000256" key="1">
    <source>
        <dbReference type="ARBA" id="ARBA00022729"/>
    </source>
</evidence>
<sequence length="1029" mass="113471">MNEYSHPEAWGKYWHQYYNGSIGTSAIVGDVDGDDLPDVFLVNKDSPNALYLNTGDFRFEEVTDQAGVAGKTGFGSGASFVDVDNDGDLDLYVGYVGSENELFINDGNGVFSEEGEAWGLNINTGTNAPSFADMDRDGDLDLYLQCNFLEAAEKPEGMPDLLFENRGDYFVEITAEAGIKGRGQGHAAIWWDYNEDGWPDIYVANDFAPTDKLYLNNKDNTFKDVIKETLVAAPYFGMGADLGDINNDGHVDFMVADMASPDHVKHHVSVGTQGSYLLDISKSKVSQYMYNMVSLKIGPNQFAEVGHLTGLEATGWTWAVRLVDMDNDGWLDAYFTNGMIREFHNSDLAMRMGRARSVMHRIKGYENSPALNEANLVFRNEGGLSFRDLSKEWGLDDVGISFAASYADLDQDGDLDLLINNLNTPPTLYENTSVDGRRVILRLEGVESNRFGYGAKVTARVGETVQVRELSSTRGYMSQDEPVVHFAFAEAEAIDELRIEWPSGKVQRLESVQLGKRYRIREEDTVGSKVREETETLFVRSEIEVSDDTESEEEFYDPFSRQPLLPFDETWSGPLVRVGDLDGDGWSDVVMGGATGLETRVFRNEEGEALELVESDVFFDDYDSEDSGLALFDFDGDADLDLLALAGSMELDGGSEFYQDRIYLNVGDLEFERLDGKSFDAPATASRGRALIDLDADGDFDVVIGGATKKDQYPFTEDNQVWVRDGERFVRNVESSFAVAFGKSGKVMELLAVDLDADGRTDLLQATEWGEAVFWRMTDSGLVRDGGGFSAEAGSGLWRSVEVGDFNGDGLRDVFLGNVGGNSRYRPSVDAPVALFSQIRDGVGAHLQARTVDGKLLLTETRNIASKQFSREISATTRTYEEYATTPVEVVFPDLGTAFRRDEITESRTVILLQEKSGGFRKVALPALAQTGMAIDAVVLDCDGDGLDDLVLSLEPVPPNSWAGRRLKGHLVVIEGSGDERFEALMPWRSGLEVNGYPKHLATADLDRDGKSEVLVGLNEGPLLVFELN</sequence>
<dbReference type="EMBL" id="JAENIL010000052">
    <property type="protein sequence ID" value="MBK1879633.1"/>
    <property type="molecule type" value="Genomic_DNA"/>
</dbReference>
<gene>
    <name evidence="3" type="ORF">JIN87_22295</name>
</gene>
<reference evidence="3" key="1">
    <citation type="submission" date="2021-01" db="EMBL/GenBank/DDBJ databases">
        <title>Modified the classification status of verrucomicrobia.</title>
        <authorList>
            <person name="Feng X."/>
        </authorList>
    </citation>
    <scope>NUCLEOTIDE SEQUENCE</scope>
    <source>
        <strain evidence="3">KCTC 13126</strain>
    </source>
</reference>
<dbReference type="InterPro" id="IPR027039">
    <property type="entry name" value="Crtac1"/>
</dbReference>
<dbReference type="AlphaFoldDB" id="A0A934S637"/>
<organism evidence="3 4">
    <name type="scientific">Pelagicoccus mobilis</name>
    <dbReference type="NCBI Taxonomy" id="415221"/>
    <lineage>
        <taxon>Bacteria</taxon>
        <taxon>Pseudomonadati</taxon>
        <taxon>Verrucomicrobiota</taxon>
        <taxon>Opitutia</taxon>
        <taxon>Puniceicoccales</taxon>
        <taxon>Pelagicoccaceae</taxon>
        <taxon>Pelagicoccus</taxon>
    </lineage>
</organism>
<dbReference type="Pfam" id="PF07593">
    <property type="entry name" value="UnbV_ASPIC"/>
    <property type="match status" value="1"/>
</dbReference>
<feature type="domain" description="ASPIC/UnbV" evidence="2">
    <location>
        <begin position="452"/>
        <end position="518"/>
    </location>
</feature>
<accession>A0A934S637</accession>
<keyword evidence="1" id="KW-0732">Signal</keyword>
<dbReference type="PANTHER" id="PTHR16026:SF0">
    <property type="entry name" value="CARTILAGE ACIDIC PROTEIN 1"/>
    <property type="match status" value="1"/>
</dbReference>
<dbReference type="Gene3D" id="2.130.10.130">
    <property type="entry name" value="Integrin alpha, N-terminal"/>
    <property type="match status" value="4"/>
</dbReference>
<protein>
    <submittedName>
        <fullName evidence="3">VCBS repeat-containing protein</fullName>
    </submittedName>
</protein>
<comment type="caution">
    <text evidence="3">The sequence shown here is derived from an EMBL/GenBank/DDBJ whole genome shotgun (WGS) entry which is preliminary data.</text>
</comment>
<dbReference type="Pfam" id="PF13517">
    <property type="entry name" value="FG-GAP_3"/>
    <property type="match status" value="3"/>
</dbReference>
<keyword evidence="4" id="KW-1185">Reference proteome</keyword>
<dbReference type="PANTHER" id="PTHR16026">
    <property type="entry name" value="CARTILAGE ACIDIC PROTEIN 1"/>
    <property type="match status" value="1"/>
</dbReference>
<name>A0A934S637_9BACT</name>
<dbReference type="Proteomes" id="UP000617628">
    <property type="component" value="Unassembled WGS sequence"/>
</dbReference>
<evidence type="ECO:0000313" key="3">
    <source>
        <dbReference type="EMBL" id="MBK1879633.1"/>
    </source>
</evidence>
<dbReference type="InterPro" id="IPR013517">
    <property type="entry name" value="FG-GAP"/>
</dbReference>
<dbReference type="SUPFAM" id="SSF69318">
    <property type="entry name" value="Integrin alpha N-terminal domain"/>
    <property type="match status" value="2"/>
</dbReference>